<evidence type="ECO:0000313" key="1">
    <source>
        <dbReference type="EMBL" id="GAA0448436.1"/>
    </source>
</evidence>
<name>A0ABP3JC42_9BACI</name>
<sequence>MVKGKRTDGLMIHLRDNAGINISGSKQKQELLNIGYYHGYKGYRFIKKSTNPIPFTDFDEVSAIYNFDMNLKTLFYPYIMTIETAVKNYTLNTLVSFGKMDLESAFKNFFNDYRAEITNSQQHKNKMKDYLKLQKKVYSQIQFNYPKNEIITHHLHNGDAIPLWAVFEVLDMGNFGLLLKCLNKSIRIKNCQNLALTHASLEDDGRLIENIIFNLKGLRNAIAHNNVIFDCRFSGNTNVNRNLKSYVNLETEIKGIHFKQLIDYMILIVILLKNWENQKLN</sequence>
<proteinExistence type="predicted"/>
<evidence type="ECO:0000313" key="2">
    <source>
        <dbReference type="Proteomes" id="UP001501459"/>
    </source>
</evidence>
<evidence type="ECO:0008006" key="3">
    <source>
        <dbReference type="Google" id="ProtNLM"/>
    </source>
</evidence>
<protein>
    <recommendedName>
        <fullName evidence="3">Abi-like protein</fullName>
    </recommendedName>
</protein>
<dbReference type="Proteomes" id="UP001501459">
    <property type="component" value="Unassembled WGS sequence"/>
</dbReference>
<reference evidence="2" key="1">
    <citation type="journal article" date="2019" name="Int. J. Syst. Evol. Microbiol.">
        <title>The Global Catalogue of Microorganisms (GCM) 10K type strain sequencing project: providing services to taxonomists for standard genome sequencing and annotation.</title>
        <authorList>
            <consortium name="The Broad Institute Genomics Platform"/>
            <consortium name="The Broad Institute Genome Sequencing Center for Infectious Disease"/>
            <person name="Wu L."/>
            <person name="Ma J."/>
        </authorList>
    </citation>
    <scope>NUCLEOTIDE SEQUENCE [LARGE SCALE GENOMIC DNA]</scope>
    <source>
        <strain evidence="2">JCM 12149</strain>
    </source>
</reference>
<dbReference type="Pfam" id="PF07751">
    <property type="entry name" value="Abi_2"/>
    <property type="match status" value="1"/>
</dbReference>
<comment type="caution">
    <text evidence="1">The sequence shown here is derived from an EMBL/GenBank/DDBJ whole genome shotgun (WGS) entry which is preliminary data.</text>
</comment>
<dbReference type="InterPro" id="IPR011664">
    <property type="entry name" value="Abi_system_AbiD/AbiF-like"/>
</dbReference>
<dbReference type="EMBL" id="BAAADM010000060">
    <property type="protein sequence ID" value="GAA0448436.1"/>
    <property type="molecule type" value="Genomic_DNA"/>
</dbReference>
<accession>A0ABP3JC42</accession>
<keyword evidence="2" id="KW-1185">Reference proteome</keyword>
<dbReference type="RefSeq" id="WP_343754340.1">
    <property type="nucleotide sequence ID" value="NZ_BAAADM010000060.1"/>
</dbReference>
<organism evidence="1 2">
    <name type="scientific">Lentibacillus halophilus</name>
    <dbReference type="NCBI Taxonomy" id="295065"/>
    <lineage>
        <taxon>Bacteria</taxon>
        <taxon>Bacillati</taxon>
        <taxon>Bacillota</taxon>
        <taxon>Bacilli</taxon>
        <taxon>Bacillales</taxon>
        <taxon>Bacillaceae</taxon>
        <taxon>Lentibacillus</taxon>
    </lineage>
</organism>
<gene>
    <name evidence="1" type="ORF">GCM10008983_28110</name>
</gene>